<evidence type="ECO:0000313" key="2">
    <source>
        <dbReference type="Proteomes" id="UP000426772"/>
    </source>
</evidence>
<reference evidence="1 2" key="1">
    <citation type="submission" date="2018-10" db="EMBL/GenBank/DDBJ databases">
        <title>Draft genome sequence of Pantoea vagans isolated from corpses of the sugarcane aphid Melanaphis sacchari Zehntner.</title>
        <authorList>
            <person name="Toledo E."/>
            <person name="Pena G."/>
            <person name="Lozano L."/>
        </authorList>
    </citation>
    <scope>NUCLEOTIDE SEQUENCE [LARGE SCALE GENOMIC DNA]</scope>
    <source>
        <strain evidence="1 2">ET-90</strain>
    </source>
</reference>
<comment type="caution">
    <text evidence="1">The sequence shown here is derived from an EMBL/GenBank/DDBJ whole genome shotgun (WGS) entry which is preliminary data.</text>
</comment>
<dbReference type="EMBL" id="RCNL01000001">
    <property type="protein sequence ID" value="TXL81271.1"/>
    <property type="molecule type" value="Genomic_DNA"/>
</dbReference>
<organism evidence="1 2">
    <name type="scientific">Pantoea vagans</name>
    <dbReference type="NCBI Taxonomy" id="470934"/>
    <lineage>
        <taxon>Bacteria</taxon>
        <taxon>Pseudomonadati</taxon>
        <taxon>Pseudomonadota</taxon>
        <taxon>Gammaproteobacteria</taxon>
        <taxon>Enterobacterales</taxon>
        <taxon>Erwiniaceae</taxon>
        <taxon>Pantoea</taxon>
    </lineage>
</organism>
<sequence>MTTREPTVYKRRTVHYKRAVIGGSKETLQQILENALGAGGEFELAANRKEQVDPKDPTAGFHLINKSQHYESIFFGQFLLFEPGKTQALLTMNENAHSYQIDPITTASIKKRKGDKSGDKEFVESILYFGVYKNHVLIVQSAALRSKEFEQHLNNLLANNVDSTTGVKSIIFQEKPANSVVKKIESSPVKNVVLGRSPIESEEIQLNPVKDKTSLKSEQKRLESKTVQFKPSGIGSKILNSVLGDGWASKLDLEDSLDEANLQVKLEISYNRTTTGSGQFVLDSIATSLRDLDSDNVRVELKNGGVITGKELKLSESLNVQVYEGMISEDDLYLKMYKWLSGNILNGEVDNRGS</sequence>
<dbReference type="Proteomes" id="UP000426772">
    <property type="component" value="Unassembled WGS sequence"/>
</dbReference>
<dbReference type="RefSeq" id="WP_147788550.1">
    <property type="nucleotide sequence ID" value="NZ_RCNL01000001.1"/>
</dbReference>
<name>A0ABY3LL90_9GAMM</name>
<proteinExistence type="predicted"/>
<accession>A0ABY3LL90</accession>
<evidence type="ECO:0000313" key="1">
    <source>
        <dbReference type="EMBL" id="TXL81271.1"/>
    </source>
</evidence>
<keyword evidence="2" id="KW-1185">Reference proteome</keyword>
<protein>
    <recommendedName>
        <fullName evidence="3">Recombination-associated protein RdgC</fullName>
    </recommendedName>
</protein>
<gene>
    <name evidence="1" type="ORF">D9O29_04030</name>
</gene>
<evidence type="ECO:0008006" key="3">
    <source>
        <dbReference type="Google" id="ProtNLM"/>
    </source>
</evidence>